<keyword evidence="1" id="KW-0472">Membrane</keyword>
<organism evidence="2 4">
    <name type="scientific">Porphyromonas macacae</name>
    <dbReference type="NCBI Taxonomy" id="28115"/>
    <lineage>
        <taxon>Bacteria</taxon>
        <taxon>Pseudomonadati</taxon>
        <taxon>Bacteroidota</taxon>
        <taxon>Bacteroidia</taxon>
        <taxon>Bacteroidales</taxon>
        <taxon>Porphyromonadaceae</taxon>
        <taxon>Porphyromonas</taxon>
    </lineage>
</organism>
<protein>
    <submittedName>
        <fullName evidence="2">Uncharacterized protein</fullName>
    </submittedName>
</protein>
<evidence type="ECO:0000313" key="2">
    <source>
        <dbReference type="EMBL" id="SUB77538.1"/>
    </source>
</evidence>
<reference evidence="2 4" key="1">
    <citation type="submission" date="2018-06" db="EMBL/GenBank/DDBJ databases">
        <authorList>
            <consortium name="Pathogen Informatics"/>
            <person name="Doyle S."/>
        </authorList>
    </citation>
    <scope>NUCLEOTIDE SEQUENCE [LARGE SCALE GENOMIC DNA]</scope>
    <source>
        <strain evidence="2 4">NCTC13100</strain>
    </source>
</reference>
<accession>A0A379DGL2</accession>
<name>A0A379DGL2_9PORP</name>
<sequence length="74" mass="8706">MLKLLILSLIIIGTSIFLLSVKIIFRRNGYFPNTHIGGNKHLQNRGIFCQNTQQREQDRHKNLFERAKEVENIK</sequence>
<dbReference type="EMBL" id="UGTI01000001">
    <property type="protein sequence ID" value="SUB77538.1"/>
    <property type="molecule type" value="Genomic_DNA"/>
</dbReference>
<dbReference type="AlphaFoldDB" id="A0A379DGL2"/>
<evidence type="ECO:0000256" key="1">
    <source>
        <dbReference type="SAM" id="Phobius"/>
    </source>
</evidence>
<evidence type="ECO:0000313" key="3">
    <source>
        <dbReference type="EMBL" id="SUB93705.1"/>
    </source>
</evidence>
<feature type="transmembrane region" description="Helical" evidence="1">
    <location>
        <begin position="6"/>
        <end position="25"/>
    </location>
</feature>
<dbReference type="EMBL" id="UGTI01000002">
    <property type="protein sequence ID" value="SUB93705.1"/>
    <property type="molecule type" value="Genomic_DNA"/>
</dbReference>
<dbReference type="Proteomes" id="UP000254263">
    <property type="component" value="Unassembled WGS sequence"/>
</dbReference>
<keyword evidence="1" id="KW-0812">Transmembrane</keyword>
<gene>
    <name evidence="2" type="ORF">NCTC13100_00663</name>
    <name evidence="3" type="ORF">NCTC13100_01939</name>
</gene>
<keyword evidence="1" id="KW-1133">Transmembrane helix</keyword>
<evidence type="ECO:0000313" key="4">
    <source>
        <dbReference type="Proteomes" id="UP000254263"/>
    </source>
</evidence>
<proteinExistence type="predicted"/>